<gene>
    <name evidence="2" type="ORF">CVT23_20915</name>
</gene>
<dbReference type="InterPro" id="IPR000792">
    <property type="entry name" value="Tscrpt_reg_LuxR_C"/>
</dbReference>
<organism evidence="2 3">
    <name type="scientific">Minwuia thermotolerans</name>
    <dbReference type="NCBI Taxonomy" id="2056226"/>
    <lineage>
        <taxon>Bacteria</taxon>
        <taxon>Pseudomonadati</taxon>
        <taxon>Pseudomonadota</taxon>
        <taxon>Alphaproteobacteria</taxon>
        <taxon>Minwuiales</taxon>
        <taxon>Minwuiaceae</taxon>
        <taxon>Minwuia</taxon>
    </lineage>
</organism>
<dbReference type="InterPro" id="IPR036388">
    <property type="entry name" value="WH-like_DNA-bd_sf"/>
</dbReference>
<dbReference type="SMART" id="SM00421">
    <property type="entry name" value="HTH_LUXR"/>
    <property type="match status" value="1"/>
</dbReference>
<dbReference type="PROSITE" id="PS50043">
    <property type="entry name" value="HTH_LUXR_2"/>
    <property type="match status" value="1"/>
</dbReference>
<dbReference type="Proteomes" id="UP000229498">
    <property type="component" value="Unassembled WGS sequence"/>
</dbReference>
<proteinExistence type="predicted"/>
<reference evidence="2 3" key="1">
    <citation type="submission" date="2017-11" db="EMBL/GenBank/DDBJ databases">
        <title>Draft genome sequence of Rhizobiales bacterium SY3-13.</title>
        <authorList>
            <person name="Sun C."/>
        </authorList>
    </citation>
    <scope>NUCLEOTIDE SEQUENCE [LARGE SCALE GENOMIC DNA]</scope>
    <source>
        <strain evidence="2 3">SY3-13</strain>
    </source>
</reference>
<name>A0A2M9FW31_9PROT</name>
<accession>A0A2M9FW31</accession>
<evidence type="ECO:0000313" key="2">
    <source>
        <dbReference type="EMBL" id="PJK27676.1"/>
    </source>
</evidence>
<feature type="domain" description="HTH luxR-type" evidence="1">
    <location>
        <begin position="307"/>
        <end position="371"/>
    </location>
</feature>
<dbReference type="EMBL" id="PHIG01000059">
    <property type="protein sequence ID" value="PJK27676.1"/>
    <property type="molecule type" value="Genomic_DNA"/>
</dbReference>
<comment type="caution">
    <text evidence="2">The sequence shown here is derived from an EMBL/GenBank/DDBJ whole genome shotgun (WGS) entry which is preliminary data.</text>
</comment>
<evidence type="ECO:0000313" key="3">
    <source>
        <dbReference type="Proteomes" id="UP000229498"/>
    </source>
</evidence>
<dbReference type="SUPFAM" id="SSF46894">
    <property type="entry name" value="C-terminal effector domain of the bipartite response regulators"/>
    <property type="match status" value="1"/>
</dbReference>
<evidence type="ECO:0000259" key="1">
    <source>
        <dbReference type="PROSITE" id="PS50043"/>
    </source>
</evidence>
<keyword evidence="3" id="KW-1185">Reference proteome</keyword>
<protein>
    <recommendedName>
        <fullName evidence="1">HTH luxR-type domain-containing protein</fullName>
    </recommendedName>
</protein>
<dbReference type="RefSeq" id="WP_109792419.1">
    <property type="nucleotide sequence ID" value="NZ_PHIG01000059.1"/>
</dbReference>
<dbReference type="OrthoDB" id="5497412at2"/>
<dbReference type="InterPro" id="IPR016032">
    <property type="entry name" value="Sig_transdc_resp-reg_C-effctor"/>
</dbReference>
<sequence>MEHILHAINSIYATTLDEEGWDGALRDVCDVTGAVGFNVFVLDHAAELIPVNRSIGIPDDILKDYSSYYVQKDPGIAHYVRNPNERFYYNYAHTPEEEIDRNEYYDWLQKMGGARYYLATTFKFDERYSGIVTAQRDRKSGHAQPEDMKLLGLISPHIQRAVEIGELVDQARIKADAALDAIERTPYGIFLLNREQEILFANKRARVIARRRAAIFVENRTIRCAKDREDRKLKVAIREAARASFGDSVYPGATLPVESEVYGRPYMVKVVPLIGQSRLITKERPSVLVVVTDFEMAPDDIERRRASLCSVYQLTEAEAIIAVRLGDAERPQDICDSLSISPNTLKTHRKRIFEKLNIATQAELARLVSTL</sequence>
<dbReference type="Gene3D" id="1.10.10.10">
    <property type="entry name" value="Winged helix-like DNA-binding domain superfamily/Winged helix DNA-binding domain"/>
    <property type="match status" value="1"/>
</dbReference>
<dbReference type="GO" id="GO:0006355">
    <property type="term" value="P:regulation of DNA-templated transcription"/>
    <property type="evidence" value="ECO:0007669"/>
    <property type="project" value="InterPro"/>
</dbReference>
<dbReference type="GO" id="GO:0003677">
    <property type="term" value="F:DNA binding"/>
    <property type="evidence" value="ECO:0007669"/>
    <property type="project" value="InterPro"/>
</dbReference>
<dbReference type="Pfam" id="PF00196">
    <property type="entry name" value="GerE"/>
    <property type="match status" value="1"/>
</dbReference>
<dbReference type="AlphaFoldDB" id="A0A2M9FW31"/>